<proteinExistence type="predicted"/>
<protein>
    <submittedName>
        <fullName evidence="2">Protein TonB</fullName>
    </submittedName>
</protein>
<feature type="compositionally biased region" description="Pro residues" evidence="1">
    <location>
        <begin position="87"/>
        <end position="104"/>
    </location>
</feature>
<keyword evidence="3" id="KW-1185">Reference proteome</keyword>
<dbReference type="RefSeq" id="WP_183984170.1">
    <property type="nucleotide sequence ID" value="NZ_JACIEV010000005.1"/>
</dbReference>
<accession>A0A840F8H4</accession>
<name>A0A840F8H4_9SPHN</name>
<dbReference type="AlphaFoldDB" id="A0A840F8H4"/>
<evidence type="ECO:0000256" key="1">
    <source>
        <dbReference type="SAM" id="MobiDB-lite"/>
    </source>
</evidence>
<dbReference type="Proteomes" id="UP000529795">
    <property type="component" value="Unassembled WGS sequence"/>
</dbReference>
<comment type="caution">
    <text evidence="2">The sequence shown here is derived from an EMBL/GenBank/DDBJ whole genome shotgun (WGS) entry which is preliminary data.</text>
</comment>
<evidence type="ECO:0000313" key="3">
    <source>
        <dbReference type="Proteomes" id="UP000529795"/>
    </source>
</evidence>
<sequence length="254" mass="26825">MVASGYRGSERRRPLALLLALAAHVLLFLILIGLAPKTQAPPPSDSRPVTFSMYPADRDVEKPSERKSVSAQKKPQQTAAAAARPATPTPEPPPVPPPPTPPAPSLFGDKSLFAAGDISNMGHADQGEGDSEGDAKVASTYGPGEGPGGAKLFNAEWYTDPPRGVLTAYMPASSAPAGSWAMVACRTIPDFRVDNCRSLGESPMGSGLARALREAAWQFRVRPPRVGGKMLVGAWVRIRFDFTAGGEAVARRRG</sequence>
<reference evidence="2 3" key="1">
    <citation type="submission" date="2020-08" db="EMBL/GenBank/DDBJ databases">
        <title>Genomic Encyclopedia of Type Strains, Phase IV (KMG-IV): sequencing the most valuable type-strain genomes for metagenomic binning, comparative biology and taxonomic classification.</title>
        <authorList>
            <person name="Goeker M."/>
        </authorList>
    </citation>
    <scope>NUCLEOTIDE SEQUENCE [LARGE SCALE GENOMIC DNA]</scope>
    <source>
        <strain evidence="2 3">YC6723</strain>
    </source>
</reference>
<organism evidence="2 3">
    <name type="scientific">Sphingomonas jinjuensis</name>
    <dbReference type="NCBI Taxonomy" id="535907"/>
    <lineage>
        <taxon>Bacteria</taxon>
        <taxon>Pseudomonadati</taxon>
        <taxon>Pseudomonadota</taxon>
        <taxon>Alphaproteobacteria</taxon>
        <taxon>Sphingomonadales</taxon>
        <taxon>Sphingomonadaceae</taxon>
        <taxon>Sphingomonas</taxon>
    </lineage>
</organism>
<feature type="compositionally biased region" description="Basic and acidic residues" evidence="1">
    <location>
        <begin position="56"/>
        <end position="68"/>
    </location>
</feature>
<evidence type="ECO:0000313" key="2">
    <source>
        <dbReference type="EMBL" id="MBB4154019.1"/>
    </source>
</evidence>
<dbReference type="EMBL" id="JACIEV010000005">
    <property type="protein sequence ID" value="MBB4154019.1"/>
    <property type="molecule type" value="Genomic_DNA"/>
</dbReference>
<gene>
    <name evidence="2" type="ORF">GGQ80_001929</name>
</gene>
<feature type="region of interest" description="Disordered" evidence="1">
    <location>
        <begin position="37"/>
        <end position="149"/>
    </location>
</feature>